<dbReference type="SUPFAM" id="SSF63829">
    <property type="entry name" value="Calcium-dependent phosphotriesterase"/>
    <property type="match status" value="1"/>
</dbReference>
<protein>
    <submittedName>
        <fullName evidence="2">Uncharacterized protein</fullName>
    </submittedName>
</protein>
<comment type="caution">
    <text evidence="2">The sequence shown here is derived from an EMBL/GenBank/DDBJ whole genome shotgun (WGS) entry which is preliminary data.</text>
</comment>
<accession>A0AAD4F3J3</accession>
<dbReference type="PANTHER" id="PTHR42060">
    <property type="entry name" value="NHL REPEAT-CONTAINING PROTEIN-RELATED"/>
    <property type="match status" value="1"/>
</dbReference>
<organism evidence="2 3">
    <name type="scientific">Staphylotrichum longicolle</name>
    <dbReference type="NCBI Taxonomy" id="669026"/>
    <lineage>
        <taxon>Eukaryota</taxon>
        <taxon>Fungi</taxon>
        <taxon>Dikarya</taxon>
        <taxon>Ascomycota</taxon>
        <taxon>Pezizomycotina</taxon>
        <taxon>Sordariomycetes</taxon>
        <taxon>Sordariomycetidae</taxon>
        <taxon>Sordariales</taxon>
        <taxon>Chaetomiaceae</taxon>
        <taxon>Staphylotrichum</taxon>
    </lineage>
</organism>
<evidence type="ECO:0000313" key="3">
    <source>
        <dbReference type="Proteomes" id="UP001197093"/>
    </source>
</evidence>
<keyword evidence="3" id="KW-1185">Reference proteome</keyword>
<dbReference type="InterPro" id="IPR052998">
    <property type="entry name" value="Hetero-Diels-Alderase-like"/>
</dbReference>
<proteinExistence type="predicted"/>
<evidence type="ECO:0000313" key="2">
    <source>
        <dbReference type="EMBL" id="KAG7292753.1"/>
    </source>
</evidence>
<name>A0AAD4F3J3_9PEZI</name>
<feature type="signal peptide" evidence="1">
    <location>
        <begin position="1"/>
        <end position="24"/>
    </location>
</feature>
<dbReference type="InterPro" id="IPR011042">
    <property type="entry name" value="6-blade_b-propeller_TolB-like"/>
</dbReference>
<gene>
    <name evidence="2" type="ORF">NEMBOFW57_002794</name>
</gene>
<dbReference type="EMBL" id="JAHCVI010000001">
    <property type="protein sequence ID" value="KAG7292753.1"/>
    <property type="molecule type" value="Genomic_DNA"/>
</dbReference>
<sequence length="333" mass="34243">MRSSMQSLGASLLLLLSSPLPALALSTPTTIFTLPGPVAPASWFENLAIRPNGKILATRGDAPEIWQIDPATGQGSLLVSVTGAFNLTGIAEVVPHRRPQLQTQGCLETYVFGSSHIPAPLQVEPGSAKVWKLQFPASGAAAPTVSLLAAMPNAGFINGIAAWGRGRVLLSDTEAEAIYLMNVETGAYTTPLTGLTGVNGIKAARGYVYRADHLSLTLSRIPVNHDAVATGPAEILATNQLIDDFALDVSANGQGKAYVGAMYNNNVVKVAIAAAPSSSQGAKTLVADNLSGTGTGLCTVVAFGRRPQDSGLLYATVGQGGGSASIVRIDPSA</sequence>
<keyword evidence="1" id="KW-0732">Signal</keyword>
<dbReference type="Proteomes" id="UP001197093">
    <property type="component" value="Unassembled WGS sequence"/>
</dbReference>
<dbReference type="Gene3D" id="2.120.10.30">
    <property type="entry name" value="TolB, C-terminal domain"/>
    <property type="match status" value="1"/>
</dbReference>
<dbReference type="PANTHER" id="PTHR42060:SF1">
    <property type="entry name" value="NHL REPEAT-CONTAINING PROTEIN"/>
    <property type="match status" value="1"/>
</dbReference>
<evidence type="ECO:0000256" key="1">
    <source>
        <dbReference type="SAM" id="SignalP"/>
    </source>
</evidence>
<reference evidence="2" key="1">
    <citation type="submission" date="2023-02" db="EMBL/GenBank/DDBJ databases">
        <authorList>
            <person name="Palmer J.M."/>
        </authorList>
    </citation>
    <scope>NUCLEOTIDE SEQUENCE</scope>
    <source>
        <strain evidence="2">FW57</strain>
    </source>
</reference>
<feature type="chain" id="PRO_5042250528" evidence="1">
    <location>
        <begin position="25"/>
        <end position="333"/>
    </location>
</feature>
<dbReference type="AlphaFoldDB" id="A0AAD4F3J3"/>